<sequence>MSTTQPSLNIKVPPPQLTYFTFADNALILCFHTVTISFYTRILYCYYFKRNRLKTSSMANSLIIFLWTHLICAVSDVPYHTYVVVKWNPANRENYDPYVLYWTAISVRIYYNLTSFSVLLLSLDRLLALRFFHHHKYKNLEKWFLRVTVIFLLGYSIYPIADYLMVLPLEKEKLRYCQSESCVAASSRTSFVPFLRLVTVVINLLISAYFLWTFRKVGKKERVNIRVVKMAIVLEIAFNAIPTVMVMVLLRLKFEVFNNAGPILTVLITANIAFSAAYTWFILVRRSKDAMISVVSTTQINPRIMSRI</sequence>
<keyword evidence="1" id="KW-0812">Transmembrane</keyword>
<feature type="transmembrane region" description="Helical" evidence="1">
    <location>
        <begin position="59"/>
        <end position="79"/>
    </location>
</feature>
<name>A0AAD4MMW7_9BILA</name>
<keyword evidence="1" id="KW-1133">Transmembrane helix</keyword>
<feature type="transmembrane region" description="Helical" evidence="1">
    <location>
        <begin position="232"/>
        <end position="250"/>
    </location>
</feature>
<dbReference type="EMBL" id="JAKKPZ010000146">
    <property type="protein sequence ID" value="KAI1700391.1"/>
    <property type="molecule type" value="Genomic_DNA"/>
</dbReference>
<feature type="transmembrane region" description="Helical" evidence="1">
    <location>
        <begin position="262"/>
        <end position="283"/>
    </location>
</feature>
<protein>
    <submittedName>
        <fullName evidence="2">Uncharacterized protein</fullName>
    </submittedName>
</protein>
<reference evidence="2" key="1">
    <citation type="submission" date="2022-01" db="EMBL/GenBank/DDBJ databases">
        <title>Genome Sequence Resource for Two Populations of Ditylenchus destructor, the Migratory Endoparasitic Phytonematode.</title>
        <authorList>
            <person name="Zhang H."/>
            <person name="Lin R."/>
            <person name="Xie B."/>
        </authorList>
    </citation>
    <scope>NUCLEOTIDE SEQUENCE</scope>
    <source>
        <strain evidence="2">BazhouSP</strain>
    </source>
</reference>
<evidence type="ECO:0000313" key="3">
    <source>
        <dbReference type="Proteomes" id="UP001201812"/>
    </source>
</evidence>
<organism evidence="2 3">
    <name type="scientific">Ditylenchus destructor</name>
    <dbReference type="NCBI Taxonomy" id="166010"/>
    <lineage>
        <taxon>Eukaryota</taxon>
        <taxon>Metazoa</taxon>
        <taxon>Ecdysozoa</taxon>
        <taxon>Nematoda</taxon>
        <taxon>Chromadorea</taxon>
        <taxon>Rhabditida</taxon>
        <taxon>Tylenchina</taxon>
        <taxon>Tylenchomorpha</taxon>
        <taxon>Sphaerularioidea</taxon>
        <taxon>Anguinidae</taxon>
        <taxon>Anguininae</taxon>
        <taxon>Ditylenchus</taxon>
    </lineage>
</organism>
<evidence type="ECO:0000256" key="1">
    <source>
        <dbReference type="SAM" id="Phobius"/>
    </source>
</evidence>
<proteinExistence type="predicted"/>
<dbReference type="AlphaFoldDB" id="A0AAD4MMW7"/>
<feature type="transmembrane region" description="Helical" evidence="1">
    <location>
        <begin position="194"/>
        <end position="212"/>
    </location>
</feature>
<keyword evidence="3" id="KW-1185">Reference proteome</keyword>
<feature type="transmembrane region" description="Helical" evidence="1">
    <location>
        <begin position="26"/>
        <end position="47"/>
    </location>
</feature>
<comment type="caution">
    <text evidence="2">The sequence shown here is derived from an EMBL/GenBank/DDBJ whole genome shotgun (WGS) entry which is preliminary data.</text>
</comment>
<gene>
    <name evidence="2" type="ORF">DdX_16726</name>
</gene>
<feature type="transmembrane region" description="Helical" evidence="1">
    <location>
        <begin position="99"/>
        <end position="123"/>
    </location>
</feature>
<dbReference type="Proteomes" id="UP001201812">
    <property type="component" value="Unassembled WGS sequence"/>
</dbReference>
<accession>A0AAD4MMW7</accession>
<keyword evidence="1" id="KW-0472">Membrane</keyword>
<evidence type="ECO:0000313" key="2">
    <source>
        <dbReference type="EMBL" id="KAI1700391.1"/>
    </source>
</evidence>
<feature type="transmembrane region" description="Helical" evidence="1">
    <location>
        <begin position="143"/>
        <end position="161"/>
    </location>
</feature>